<sequence length="422" mass="41739">MLGTIPAAMGAGRSGIRRLIGSGFLGAEAVFARASRATSFDASSLLSDVAADVPRFPGTARRLMIEGARTNGVRNPRAEGGAPGTLGAGGSAPSNWTLGVGSTGLLPVISYGTENGLPYLQLDVSGVPTGTSSVDVFCDTTSAIAAAPSQSLVFSAFLKLHAGSLAGVATDNRVQFYNSVPTFLSDTGASATWGGGGLGTSRFQHPVTAVADTAFVRSRLRFNLTSGVAVSFTVRMAAPAFETGAFASSPILPPALMVAAATRAADILTASVAALFPAGAGTLLWSGTIPQAAPAGVEQILAQLDAGSDSNRIRLRNAAGGLTLVADFIAGGVAAGTLTLGSMVAGVPFKVALAWSGTGLSGLLAGGTVQTASATAPAGLTTLRFGNNVAGASGLFGEVASASALSYRAGDASLSTLLGALS</sequence>
<name>A0A2W7IFJ5_9PROT</name>
<comment type="caution">
    <text evidence="1">The sequence shown here is derived from an EMBL/GenBank/DDBJ whole genome shotgun (WGS) entry which is preliminary data.</text>
</comment>
<dbReference type="Proteomes" id="UP000249688">
    <property type="component" value="Unassembled WGS sequence"/>
</dbReference>
<dbReference type="AlphaFoldDB" id="A0A2W7IFJ5"/>
<dbReference type="EMBL" id="QKYU01000048">
    <property type="protein sequence ID" value="PZW37000.1"/>
    <property type="molecule type" value="Genomic_DNA"/>
</dbReference>
<evidence type="ECO:0000313" key="1">
    <source>
        <dbReference type="EMBL" id="PZW37000.1"/>
    </source>
</evidence>
<evidence type="ECO:0000313" key="2">
    <source>
        <dbReference type="Proteomes" id="UP000249688"/>
    </source>
</evidence>
<keyword evidence="2" id="KW-1185">Reference proteome</keyword>
<proteinExistence type="predicted"/>
<organism evidence="1 2">
    <name type="scientific">Humitalea rosea</name>
    <dbReference type="NCBI Taxonomy" id="990373"/>
    <lineage>
        <taxon>Bacteria</taxon>
        <taxon>Pseudomonadati</taxon>
        <taxon>Pseudomonadota</taxon>
        <taxon>Alphaproteobacteria</taxon>
        <taxon>Acetobacterales</taxon>
        <taxon>Roseomonadaceae</taxon>
        <taxon>Humitalea</taxon>
    </lineage>
</organism>
<protein>
    <submittedName>
        <fullName evidence="1">Uncharacterized protein</fullName>
    </submittedName>
</protein>
<accession>A0A2W7IFJ5</accession>
<gene>
    <name evidence="1" type="ORF">C8P66_14810</name>
</gene>
<reference evidence="1 2" key="1">
    <citation type="submission" date="2018-06" db="EMBL/GenBank/DDBJ databases">
        <title>Genomic Encyclopedia of Archaeal and Bacterial Type Strains, Phase II (KMG-II): from individual species to whole genera.</title>
        <authorList>
            <person name="Goeker M."/>
        </authorList>
    </citation>
    <scope>NUCLEOTIDE SEQUENCE [LARGE SCALE GENOMIC DNA]</scope>
    <source>
        <strain evidence="1 2">DSM 24525</strain>
    </source>
</reference>